<evidence type="ECO:0000259" key="4">
    <source>
        <dbReference type="PROSITE" id="PS01124"/>
    </source>
</evidence>
<proteinExistence type="predicted"/>
<dbReference type="Pfam" id="PF12833">
    <property type="entry name" value="HTH_18"/>
    <property type="match status" value="1"/>
</dbReference>
<gene>
    <name evidence="5" type="primary">nphR_1</name>
    <name evidence="5" type="ORF">RL72_00167</name>
</gene>
<comment type="caution">
    <text evidence="5">The sequence shown here is derived from an EMBL/GenBank/DDBJ whole genome shotgun (WGS) entry which is preliminary data.</text>
</comment>
<dbReference type="InterPro" id="IPR018062">
    <property type="entry name" value="HTH_AraC-typ_CS"/>
</dbReference>
<keyword evidence="1" id="KW-0805">Transcription regulation</keyword>
<evidence type="ECO:0000256" key="1">
    <source>
        <dbReference type="ARBA" id="ARBA00023015"/>
    </source>
</evidence>
<dbReference type="PRINTS" id="PR00032">
    <property type="entry name" value="HTHARAC"/>
</dbReference>
<dbReference type="PATRIC" id="fig|582680.7.peg.176"/>
<evidence type="ECO:0000256" key="2">
    <source>
        <dbReference type="ARBA" id="ARBA00023125"/>
    </source>
</evidence>
<keyword evidence="6" id="KW-1185">Reference proteome</keyword>
<dbReference type="Pfam" id="PF14525">
    <property type="entry name" value="AraC_binding_2"/>
    <property type="match status" value="1"/>
</dbReference>
<dbReference type="SUPFAM" id="SSF46689">
    <property type="entry name" value="Homeodomain-like"/>
    <property type="match status" value="1"/>
</dbReference>
<dbReference type="EMBL" id="JYIT01000039">
    <property type="protein sequence ID" value="KJL32425.1"/>
    <property type="molecule type" value="Genomic_DNA"/>
</dbReference>
<dbReference type="InterPro" id="IPR020449">
    <property type="entry name" value="Tscrpt_reg_AraC-type_HTH"/>
</dbReference>
<accession>A0A0F0LJE2</accession>
<keyword evidence="3" id="KW-0804">Transcription</keyword>
<dbReference type="GO" id="GO:0003700">
    <property type="term" value="F:DNA-binding transcription factor activity"/>
    <property type="evidence" value="ECO:0007669"/>
    <property type="project" value="InterPro"/>
</dbReference>
<feature type="domain" description="HTH araC/xylS-type" evidence="4">
    <location>
        <begin position="214"/>
        <end position="315"/>
    </location>
</feature>
<organism evidence="5 6">
    <name type="scientific">Microbacterium azadirachtae</name>
    <dbReference type="NCBI Taxonomy" id="582680"/>
    <lineage>
        <taxon>Bacteria</taxon>
        <taxon>Bacillati</taxon>
        <taxon>Actinomycetota</taxon>
        <taxon>Actinomycetes</taxon>
        <taxon>Micrococcales</taxon>
        <taxon>Microbacteriaceae</taxon>
        <taxon>Microbacterium</taxon>
    </lineage>
</organism>
<dbReference type="InterPro" id="IPR035418">
    <property type="entry name" value="AraC-bd_2"/>
</dbReference>
<evidence type="ECO:0000256" key="3">
    <source>
        <dbReference type="ARBA" id="ARBA00023163"/>
    </source>
</evidence>
<dbReference type="InterPro" id="IPR009057">
    <property type="entry name" value="Homeodomain-like_sf"/>
</dbReference>
<reference evidence="5 6" key="1">
    <citation type="submission" date="2015-02" db="EMBL/GenBank/DDBJ databases">
        <title>Draft genome sequences of ten Microbacterium spp. with emphasis on heavy metal contaminated environments.</title>
        <authorList>
            <person name="Corretto E."/>
        </authorList>
    </citation>
    <scope>NUCLEOTIDE SEQUENCE [LARGE SCALE GENOMIC DNA]</scope>
    <source>
        <strain evidence="5 6">DSM 23848</strain>
    </source>
</reference>
<dbReference type="PANTHER" id="PTHR46796">
    <property type="entry name" value="HTH-TYPE TRANSCRIPTIONAL ACTIVATOR RHAS-RELATED"/>
    <property type="match status" value="1"/>
</dbReference>
<dbReference type="PROSITE" id="PS00041">
    <property type="entry name" value="HTH_ARAC_FAMILY_1"/>
    <property type="match status" value="1"/>
</dbReference>
<name>A0A0F0LJE2_9MICO</name>
<protein>
    <submittedName>
        <fullName evidence="5">Transcriptional activator NphR</fullName>
    </submittedName>
</protein>
<sequence>MTVDHAMRERRDRFEGGALFIGPEGLEGLSVSSRMSSPRPHHHRTLVATTTFGEMFATRIRSRHLHAERSRDRLDDPYAGYAQLGFVLSGRMQIEQGGRQSAIAPGSVSVLVGSLPFRTRIDDEAESIQLYVPLRLMRAHGYAPESWAGLTWGTTPSAIALHELLRTVTSGTNPVPATSATHVGHALRELALAVLHEAADRVHAGYDARAMYRERAQAVIADRFADPSFDVAALAEELRVSPRYLHALFHGEDLSAGAQLRATRIRHAATLLAGVRTRDLTIAEVARLSGFGGDDQFARAFRRAHGITPSQYRAQHRSAAH</sequence>
<dbReference type="PROSITE" id="PS01124">
    <property type="entry name" value="HTH_ARAC_FAMILY_2"/>
    <property type="match status" value="1"/>
</dbReference>
<dbReference type="SMART" id="SM00342">
    <property type="entry name" value="HTH_ARAC"/>
    <property type="match status" value="1"/>
</dbReference>
<evidence type="ECO:0000313" key="6">
    <source>
        <dbReference type="Proteomes" id="UP000033448"/>
    </source>
</evidence>
<dbReference type="InterPro" id="IPR050204">
    <property type="entry name" value="AraC_XylS_family_regulators"/>
</dbReference>
<dbReference type="InterPro" id="IPR018060">
    <property type="entry name" value="HTH_AraC"/>
</dbReference>
<dbReference type="Proteomes" id="UP000033448">
    <property type="component" value="Unassembled WGS sequence"/>
</dbReference>
<keyword evidence="2" id="KW-0238">DNA-binding</keyword>
<evidence type="ECO:0000313" key="5">
    <source>
        <dbReference type="EMBL" id="KJL32425.1"/>
    </source>
</evidence>
<dbReference type="GO" id="GO:0043565">
    <property type="term" value="F:sequence-specific DNA binding"/>
    <property type="evidence" value="ECO:0007669"/>
    <property type="project" value="InterPro"/>
</dbReference>
<dbReference type="Gene3D" id="1.10.10.60">
    <property type="entry name" value="Homeodomain-like"/>
    <property type="match status" value="1"/>
</dbReference>
<dbReference type="PANTHER" id="PTHR46796:SF6">
    <property type="entry name" value="ARAC SUBFAMILY"/>
    <property type="match status" value="1"/>
</dbReference>
<dbReference type="AlphaFoldDB" id="A0A0F0LJE2"/>